<dbReference type="Pfam" id="PF05977">
    <property type="entry name" value="MFS_3"/>
    <property type="match status" value="1"/>
</dbReference>
<comment type="caution">
    <text evidence="3">The sequence shown here is derived from an EMBL/GenBank/DDBJ whole genome shotgun (WGS) entry which is preliminary data.</text>
</comment>
<accession>A0ABT6LD85</accession>
<name>A0ABT6LD85_9ACTN</name>
<evidence type="ECO:0000313" key="4">
    <source>
        <dbReference type="Proteomes" id="UP001160499"/>
    </source>
</evidence>
<protein>
    <submittedName>
        <fullName evidence="3">Quinol monooxygenase YgiN</fullName>
    </submittedName>
</protein>
<proteinExistence type="predicted"/>
<keyword evidence="1" id="KW-0813">Transport</keyword>
<keyword evidence="2" id="KW-1003">Cell membrane</keyword>
<evidence type="ECO:0000313" key="3">
    <source>
        <dbReference type="EMBL" id="MDH6214269.1"/>
    </source>
</evidence>
<evidence type="ECO:0000256" key="2">
    <source>
        <dbReference type="ARBA" id="ARBA00022475"/>
    </source>
</evidence>
<keyword evidence="4" id="KW-1185">Reference proteome</keyword>
<dbReference type="Proteomes" id="UP001160499">
    <property type="component" value="Unassembled WGS sequence"/>
</dbReference>
<keyword evidence="2" id="KW-0472">Membrane</keyword>
<gene>
    <name evidence="3" type="ORF">M2283_001552</name>
</gene>
<dbReference type="EMBL" id="JARXVH010000002">
    <property type="protein sequence ID" value="MDH6214269.1"/>
    <property type="molecule type" value="Genomic_DNA"/>
</dbReference>
<reference evidence="3 4" key="1">
    <citation type="submission" date="2023-04" db="EMBL/GenBank/DDBJ databases">
        <title>Forest soil microbial communities from Buena Vista Peninsula, Colon Province, Panama.</title>
        <authorList>
            <person name="Bouskill N."/>
        </authorList>
    </citation>
    <scope>NUCLEOTIDE SEQUENCE [LARGE SCALE GENOMIC DNA]</scope>
    <source>
        <strain evidence="3 4">GGS1</strain>
    </source>
</reference>
<dbReference type="GO" id="GO:0004497">
    <property type="term" value="F:monooxygenase activity"/>
    <property type="evidence" value="ECO:0007669"/>
    <property type="project" value="UniProtKB-KW"/>
</dbReference>
<keyword evidence="3" id="KW-0503">Monooxygenase</keyword>
<dbReference type="RefSeq" id="WP_280875322.1">
    <property type="nucleotide sequence ID" value="NZ_JARXVH010000002.1"/>
</dbReference>
<organism evidence="3 4">
    <name type="scientific">Streptomyces pseudovenezuelae</name>
    <dbReference type="NCBI Taxonomy" id="67350"/>
    <lineage>
        <taxon>Bacteria</taxon>
        <taxon>Bacillati</taxon>
        <taxon>Actinomycetota</taxon>
        <taxon>Actinomycetes</taxon>
        <taxon>Kitasatosporales</taxon>
        <taxon>Streptomycetaceae</taxon>
        <taxon>Streptomyces</taxon>
        <taxon>Streptomyces aurantiacus group</taxon>
    </lineage>
</organism>
<evidence type="ECO:0000256" key="1">
    <source>
        <dbReference type="ARBA" id="ARBA00022448"/>
    </source>
</evidence>
<dbReference type="InterPro" id="IPR010290">
    <property type="entry name" value="TM_effector"/>
</dbReference>
<sequence length="153" mass="16759">MLLSALTLLRWKLYGMEGIDPTLSDHWPTPPLVFVPGPSDGPVLVSVVYRVAPDDRGAFLDAMDDVARSRRRTGALTWGLFQDGNEPGRFIENYLVGSWGEHLAQHHSRLTATDRRFEDRARALLLPGTSPEVTHAFDASVGPTVPKPEGAAS</sequence>
<keyword evidence="3" id="KW-0560">Oxidoreductase</keyword>